<gene>
    <name evidence="1" type="ORF">A2627_05580</name>
</gene>
<organism evidence="1 2">
    <name type="scientific">Candidatus Woesebacteria bacterium RIFCSPHIGHO2_01_FULL_39_28</name>
    <dbReference type="NCBI Taxonomy" id="1802496"/>
    <lineage>
        <taxon>Bacteria</taxon>
        <taxon>Candidatus Woeseibacteriota</taxon>
    </lineage>
</organism>
<name>A0A1F7YHP1_9BACT</name>
<evidence type="ECO:0000313" key="2">
    <source>
        <dbReference type="Proteomes" id="UP000178851"/>
    </source>
</evidence>
<evidence type="ECO:0000313" key="1">
    <source>
        <dbReference type="EMBL" id="OGM26856.1"/>
    </source>
</evidence>
<proteinExistence type="predicted"/>
<comment type="caution">
    <text evidence="1">The sequence shown here is derived from an EMBL/GenBank/DDBJ whole genome shotgun (WGS) entry which is preliminary data.</text>
</comment>
<dbReference type="AlphaFoldDB" id="A0A1F7YHP1"/>
<protein>
    <submittedName>
        <fullName evidence="1">Uncharacterized protein</fullName>
    </submittedName>
</protein>
<dbReference type="EMBL" id="MGGI01000010">
    <property type="protein sequence ID" value="OGM26856.1"/>
    <property type="molecule type" value="Genomic_DNA"/>
</dbReference>
<sequence>MHNAVGRPLTSSSSKELLFQKLEPYLNSGLSLRKACREAKVNRAWIYTLIQRDDNFADQIVRAKEFLGAYFNHFVFRVVSGYCYRILDGKRLEPEELDFLKWFALHANTMSEEFGRRINTDIALDPEMEFRRFRQIQARNERNPN</sequence>
<reference evidence="1 2" key="1">
    <citation type="journal article" date="2016" name="Nat. Commun.">
        <title>Thousands of microbial genomes shed light on interconnected biogeochemical processes in an aquifer system.</title>
        <authorList>
            <person name="Anantharaman K."/>
            <person name="Brown C.T."/>
            <person name="Hug L.A."/>
            <person name="Sharon I."/>
            <person name="Castelle C.J."/>
            <person name="Probst A.J."/>
            <person name="Thomas B.C."/>
            <person name="Singh A."/>
            <person name="Wilkins M.J."/>
            <person name="Karaoz U."/>
            <person name="Brodie E.L."/>
            <person name="Williams K.H."/>
            <person name="Hubbard S.S."/>
            <person name="Banfield J.F."/>
        </authorList>
    </citation>
    <scope>NUCLEOTIDE SEQUENCE [LARGE SCALE GENOMIC DNA]</scope>
</reference>
<accession>A0A1F7YHP1</accession>
<dbReference type="Proteomes" id="UP000178851">
    <property type="component" value="Unassembled WGS sequence"/>
</dbReference>